<dbReference type="EMBL" id="LAZR01019958">
    <property type="protein sequence ID" value="KKL90633.1"/>
    <property type="molecule type" value="Genomic_DNA"/>
</dbReference>
<gene>
    <name evidence="1" type="ORF">LCGC14_1902740</name>
</gene>
<reference evidence="1" key="1">
    <citation type="journal article" date="2015" name="Nature">
        <title>Complex archaea that bridge the gap between prokaryotes and eukaryotes.</title>
        <authorList>
            <person name="Spang A."/>
            <person name="Saw J.H."/>
            <person name="Jorgensen S.L."/>
            <person name="Zaremba-Niedzwiedzka K."/>
            <person name="Martijn J."/>
            <person name="Lind A.E."/>
            <person name="van Eijk R."/>
            <person name="Schleper C."/>
            <person name="Guy L."/>
            <person name="Ettema T.J."/>
        </authorList>
    </citation>
    <scope>NUCLEOTIDE SEQUENCE</scope>
</reference>
<protein>
    <submittedName>
        <fullName evidence="1">Uncharacterized protein</fullName>
    </submittedName>
</protein>
<sequence length="83" mass="8872">MRVLIYNPAAADLSASAFQCLLGIPFRVQGIERHPTASLLHYETGAGHLVFHDFPTPTGLGLVKLGVGEEPVLPIPTITLILV</sequence>
<name>A0A0F9FWD2_9ZZZZ</name>
<proteinExistence type="predicted"/>
<comment type="caution">
    <text evidence="1">The sequence shown here is derived from an EMBL/GenBank/DDBJ whole genome shotgun (WGS) entry which is preliminary data.</text>
</comment>
<accession>A0A0F9FWD2</accession>
<organism evidence="1">
    <name type="scientific">marine sediment metagenome</name>
    <dbReference type="NCBI Taxonomy" id="412755"/>
    <lineage>
        <taxon>unclassified sequences</taxon>
        <taxon>metagenomes</taxon>
        <taxon>ecological metagenomes</taxon>
    </lineage>
</organism>
<dbReference type="AlphaFoldDB" id="A0A0F9FWD2"/>
<evidence type="ECO:0000313" key="1">
    <source>
        <dbReference type="EMBL" id="KKL90633.1"/>
    </source>
</evidence>